<keyword evidence="2" id="KW-1185">Reference proteome</keyword>
<gene>
    <name evidence="1" type="ORF">AK812_SmicGene9830</name>
</gene>
<accession>A0A1Q9EHD5</accession>
<protein>
    <submittedName>
        <fullName evidence="1">Uncharacterized protein</fullName>
    </submittedName>
</protein>
<reference evidence="1 2" key="1">
    <citation type="submission" date="2016-02" db="EMBL/GenBank/DDBJ databases">
        <title>Genome analysis of coral dinoflagellate symbionts highlights evolutionary adaptations to a symbiotic lifestyle.</title>
        <authorList>
            <person name="Aranda M."/>
            <person name="Li Y."/>
            <person name="Liew Y.J."/>
            <person name="Baumgarten S."/>
            <person name="Simakov O."/>
            <person name="Wilson M."/>
            <person name="Piel J."/>
            <person name="Ashoor H."/>
            <person name="Bougouffa S."/>
            <person name="Bajic V.B."/>
            <person name="Ryu T."/>
            <person name="Ravasi T."/>
            <person name="Bayer T."/>
            <person name="Micklem G."/>
            <person name="Kim H."/>
            <person name="Bhak J."/>
            <person name="Lajeunesse T.C."/>
            <person name="Voolstra C.R."/>
        </authorList>
    </citation>
    <scope>NUCLEOTIDE SEQUENCE [LARGE SCALE GENOMIC DNA]</scope>
    <source>
        <strain evidence="1 2">CCMP2467</strain>
    </source>
</reference>
<evidence type="ECO:0000313" key="1">
    <source>
        <dbReference type="EMBL" id="OLQ06842.1"/>
    </source>
</evidence>
<comment type="caution">
    <text evidence="1">The sequence shown here is derived from an EMBL/GenBank/DDBJ whole genome shotgun (WGS) entry which is preliminary data.</text>
</comment>
<organism evidence="1 2">
    <name type="scientific">Symbiodinium microadriaticum</name>
    <name type="common">Dinoflagellate</name>
    <name type="synonym">Zooxanthella microadriatica</name>
    <dbReference type="NCBI Taxonomy" id="2951"/>
    <lineage>
        <taxon>Eukaryota</taxon>
        <taxon>Sar</taxon>
        <taxon>Alveolata</taxon>
        <taxon>Dinophyceae</taxon>
        <taxon>Suessiales</taxon>
        <taxon>Symbiodiniaceae</taxon>
        <taxon>Symbiodinium</taxon>
    </lineage>
</organism>
<evidence type="ECO:0000313" key="2">
    <source>
        <dbReference type="Proteomes" id="UP000186817"/>
    </source>
</evidence>
<proteinExistence type="predicted"/>
<dbReference type="Proteomes" id="UP000186817">
    <property type="component" value="Unassembled WGS sequence"/>
</dbReference>
<sequence length="251" mass="26957">MDGWMDHWMDGSIEGDFANPEAETCWLSCLFQSLWHSVVFHQAFDEHLRLSDQCLGPEEHVLAALQATWADYGTTSGEGQAEGQPSQASLVPAEGLAEAFGEGYGDMSEALARIQDELSSSGSPEAVAIADRIVLVPLCCSASGDLPGPADAAVLAQEWQVASSPLIAVDLTLPTPTAEECQLLADMWVPRGSEAASQASRQSSLADSGLQSTHRLVALVCFMWNLRHYVAFCCRQSDPSSCGLVDILEPW</sequence>
<name>A0A1Q9EHD5_SYMMI</name>
<dbReference type="AlphaFoldDB" id="A0A1Q9EHD5"/>
<dbReference type="OrthoDB" id="434469at2759"/>
<dbReference type="EMBL" id="LSRX01000151">
    <property type="protein sequence ID" value="OLQ06842.1"/>
    <property type="molecule type" value="Genomic_DNA"/>
</dbReference>